<evidence type="ECO:0000313" key="3">
    <source>
        <dbReference type="EMBL" id="KAK7500895.1"/>
    </source>
</evidence>
<dbReference type="PROSITE" id="PS50948">
    <property type="entry name" value="PAN"/>
    <property type="match status" value="2"/>
</dbReference>
<name>A0ABD0LNY5_9CAEN</name>
<dbReference type="SUPFAM" id="SSF57414">
    <property type="entry name" value="Hairpin loop containing domain-like"/>
    <property type="match status" value="1"/>
</dbReference>
<comment type="caution">
    <text evidence="3">The sequence shown here is derived from an EMBL/GenBank/DDBJ whole genome shotgun (WGS) entry which is preliminary data.</text>
</comment>
<dbReference type="Proteomes" id="UP001519460">
    <property type="component" value="Unassembled WGS sequence"/>
</dbReference>
<feature type="domain" description="Apple" evidence="2">
    <location>
        <begin position="151"/>
        <end position="233"/>
    </location>
</feature>
<feature type="signal peptide" evidence="1">
    <location>
        <begin position="1"/>
        <end position="18"/>
    </location>
</feature>
<evidence type="ECO:0000313" key="4">
    <source>
        <dbReference type="Proteomes" id="UP001519460"/>
    </source>
</evidence>
<evidence type="ECO:0000256" key="1">
    <source>
        <dbReference type="SAM" id="SignalP"/>
    </source>
</evidence>
<gene>
    <name evidence="3" type="ORF">BaRGS_00007775</name>
</gene>
<proteinExistence type="predicted"/>
<keyword evidence="1" id="KW-0732">Signal</keyword>
<dbReference type="EMBL" id="JACVVK020000034">
    <property type="protein sequence ID" value="KAK7500895.1"/>
    <property type="molecule type" value="Genomic_DNA"/>
</dbReference>
<feature type="chain" id="PRO_5044745917" description="Apple domain-containing protein" evidence="1">
    <location>
        <begin position="19"/>
        <end position="234"/>
    </location>
</feature>
<dbReference type="Gene3D" id="3.50.4.10">
    <property type="entry name" value="Hepatocyte Growth Factor"/>
    <property type="match status" value="2"/>
</dbReference>
<keyword evidence="4" id="KW-1185">Reference proteome</keyword>
<reference evidence="3 4" key="1">
    <citation type="journal article" date="2023" name="Sci. Data">
        <title>Genome assembly of the Korean intertidal mud-creeper Batillaria attramentaria.</title>
        <authorList>
            <person name="Patra A.K."/>
            <person name="Ho P.T."/>
            <person name="Jun S."/>
            <person name="Lee S.J."/>
            <person name="Kim Y."/>
            <person name="Won Y.J."/>
        </authorList>
    </citation>
    <scope>NUCLEOTIDE SEQUENCE [LARGE SCALE GENOMIC DNA]</scope>
    <source>
        <strain evidence="3">Wonlab-2016</strain>
    </source>
</reference>
<dbReference type="Pfam" id="PF00024">
    <property type="entry name" value="PAN_1"/>
    <property type="match status" value="2"/>
</dbReference>
<feature type="domain" description="Apple" evidence="2">
    <location>
        <begin position="16"/>
        <end position="103"/>
    </location>
</feature>
<protein>
    <recommendedName>
        <fullName evidence="2">Apple domain-containing protein</fullName>
    </recommendedName>
</protein>
<organism evidence="3 4">
    <name type="scientific">Batillaria attramentaria</name>
    <dbReference type="NCBI Taxonomy" id="370345"/>
    <lineage>
        <taxon>Eukaryota</taxon>
        <taxon>Metazoa</taxon>
        <taxon>Spiralia</taxon>
        <taxon>Lophotrochozoa</taxon>
        <taxon>Mollusca</taxon>
        <taxon>Gastropoda</taxon>
        <taxon>Caenogastropoda</taxon>
        <taxon>Sorbeoconcha</taxon>
        <taxon>Cerithioidea</taxon>
        <taxon>Batillariidae</taxon>
        <taxon>Batillaria</taxon>
    </lineage>
</organism>
<dbReference type="InterPro" id="IPR003609">
    <property type="entry name" value="Pan_app"/>
</dbReference>
<accession>A0ABD0LNY5</accession>
<sequence length="234" mass="25419">MDVVSCLLLLVLPFSCMGGGVTDNRFFKSGDEDVMYDDHLLSSLAVTSKLGCSRQCSNTEDCVSFTFTEGSPSGTCRLHSQVMTSRCPNRSEAPGSTTYTMGQEAGPPLISACDTDSDCATCIGFECFFGQCLCTPGYYFSEGSQICVKTCEESDLQQNVMVYANSGIDGNDIIQYTSKTLVECVMLCVSTPACRTIDYGRQHGTCNLQSVTALDVAWNRGTDLDWDFFQRACA</sequence>
<dbReference type="AlphaFoldDB" id="A0ABD0LNY5"/>
<evidence type="ECO:0000259" key="2">
    <source>
        <dbReference type="PROSITE" id="PS50948"/>
    </source>
</evidence>